<feature type="chain" id="PRO_5044883773" evidence="1">
    <location>
        <begin position="29"/>
        <end position="450"/>
    </location>
</feature>
<keyword evidence="1" id="KW-0732">Signal</keyword>
<keyword evidence="3" id="KW-1185">Reference proteome</keyword>
<sequence>MSTLATFFAIIAALQGIILLGSVSPASAYRSFSFKGDIGENFLVFSESAIKNTTVYYGICGRAVEQTEKECIVRRVQADFSGGSPKEDECNVMLRSESGSFIAMDLIRIDPLGKDRAIVHWLEDTERYWYEKYHLRFSIVDFSNCKVKTTKISKDLDQLVQYVYYPRNGQFAAGFLGNSFDEPRYLKREDDFDVLFIVESSDHNSSSIYSATIDNEGTVSKVNTLLTSSGKAKIITPLKEGYLLIEEPFRSWPEKSAITVAHIQPNGQRQNLTHIEDVQSPLLSMTNELIGICARRNETIMKCTQFKLGDKEIHWFSAEVFRPARYGSKQAIYNMPGVEGFMTYLVNNEGDSHSTDMYLIKIGLDGKAKQFLNPDMKCKSIPKEAGFTRLTEDRGSYCLTTACVRVSYDNYDFEPSYVRLKSRCFNPKEYKNISKYELVGEQYSKTLLIE</sequence>
<reference evidence="2 3" key="1">
    <citation type="journal article" date="2024" name="bioRxiv">
        <title>A reference genome for Trichogramma kaykai: A tiny desert-dwelling parasitoid wasp with competing sex-ratio distorters.</title>
        <authorList>
            <person name="Culotta J."/>
            <person name="Lindsey A.R."/>
        </authorList>
    </citation>
    <scope>NUCLEOTIDE SEQUENCE [LARGE SCALE GENOMIC DNA]</scope>
    <source>
        <strain evidence="2 3">KSX58</strain>
    </source>
</reference>
<proteinExistence type="predicted"/>
<dbReference type="AlphaFoldDB" id="A0ABD2X5B8"/>
<name>A0ABD2X5B8_9HYME</name>
<protein>
    <submittedName>
        <fullName evidence="2">Uncharacterized protein</fullName>
    </submittedName>
</protein>
<comment type="caution">
    <text evidence="2">The sequence shown here is derived from an EMBL/GenBank/DDBJ whole genome shotgun (WGS) entry which is preliminary data.</text>
</comment>
<dbReference type="EMBL" id="JBJJXI010000054">
    <property type="protein sequence ID" value="KAL3399956.1"/>
    <property type="molecule type" value="Genomic_DNA"/>
</dbReference>
<evidence type="ECO:0000256" key="1">
    <source>
        <dbReference type="SAM" id="SignalP"/>
    </source>
</evidence>
<dbReference type="Proteomes" id="UP001627154">
    <property type="component" value="Unassembled WGS sequence"/>
</dbReference>
<gene>
    <name evidence="2" type="ORF">TKK_006586</name>
</gene>
<organism evidence="2 3">
    <name type="scientific">Trichogramma kaykai</name>
    <dbReference type="NCBI Taxonomy" id="54128"/>
    <lineage>
        <taxon>Eukaryota</taxon>
        <taxon>Metazoa</taxon>
        <taxon>Ecdysozoa</taxon>
        <taxon>Arthropoda</taxon>
        <taxon>Hexapoda</taxon>
        <taxon>Insecta</taxon>
        <taxon>Pterygota</taxon>
        <taxon>Neoptera</taxon>
        <taxon>Endopterygota</taxon>
        <taxon>Hymenoptera</taxon>
        <taxon>Apocrita</taxon>
        <taxon>Proctotrupomorpha</taxon>
        <taxon>Chalcidoidea</taxon>
        <taxon>Trichogrammatidae</taxon>
        <taxon>Trichogramma</taxon>
    </lineage>
</organism>
<evidence type="ECO:0000313" key="2">
    <source>
        <dbReference type="EMBL" id="KAL3399956.1"/>
    </source>
</evidence>
<evidence type="ECO:0000313" key="3">
    <source>
        <dbReference type="Proteomes" id="UP001627154"/>
    </source>
</evidence>
<feature type="signal peptide" evidence="1">
    <location>
        <begin position="1"/>
        <end position="28"/>
    </location>
</feature>
<accession>A0ABD2X5B8</accession>